<proteinExistence type="predicted"/>
<feature type="transmembrane region" description="Helical" evidence="1">
    <location>
        <begin position="6"/>
        <end position="29"/>
    </location>
</feature>
<comment type="caution">
    <text evidence="2">The sequence shown here is derived from an EMBL/GenBank/DDBJ whole genome shotgun (WGS) entry which is preliminary data.</text>
</comment>
<accession>A0A934JBQ7</accession>
<dbReference type="NCBIfam" id="TIGR04223">
    <property type="entry name" value="quorum_AgrD"/>
    <property type="match status" value="1"/>
</dbReference>
<keyword evidence="1" id="KW-1133">Transmembrane helix</keyword>
<name>A0A934JBQ7_9BACL</name>
<dbReference type="Proteomes" id="UP000640274">
    <property type="component" value="Unassembled WGS sequence"/>
</dbReference>
<gene>
    <name evidence="2" type="ORF">JFN88_23600</name>
</gene>
<dbReference type="AlphaFoldDB" id="A0A934JBQ7"/>
<evidence type="ECO:0000256" key="1">
    <source>
        <dbReference type="SAM" id="Phobius"/>
    </source>
</evidence>
<dbReference type="EMBL" id="JAELUP010000117">
    <property type="protein sequence ID" value="MBJ6364206.1"/>
    <property type="molecule type" value="Genomic_DNA"/>
</dbReference>
<protein>
    <submittedName>
        <fullName evidence="2">Cyclic lactone autoinducer peptide</fullName>
    </submittedName>
</protein>
<evidence type="ECO:0000313" key="3">
    <source>
        <dbReference type="Proteomes" id="UP000640274"/>
    </source>
</evidence>
<organism evidence="2 3">
    <name type="scientific">Paenibacillus roseus</name>
    <dbReference type="NCBI Taxonomy" id="2798579"/>
    <lineage>
        <taxon>Bacteria</taxon>
        <taxon>Bacillati</taxon>
        <taxon>Bacillota</taxon>
        <taxon>Bacilli</taxon>
        <taxon>Bacillales</taxon>
        <taxon>Paenibacillaceae</taxon>
        <taxon>Paenibacillus</taxon>
    </lineage>
</organism>
<reference evidence="2" key="1">
    <citation type="submission" date="2020-12" db="EMBL/GenBank/DDBJ databases">
        <authorList>
            <person name="Huq M.A."/>
        </authorList>
    </citation>
    <scope>NUCLEOTIDE SEQUENCE</scope>
    <source>
        <strain evidence="2">MAHUQ-46</strain>
    </source>
</reference>
<dbReference type="RefSeq" id="WP_199021802.1">
    <property type="nucleotide sequence ID" value="NZ_JAELUP010000117.1"/>
</dbReference>
<keyword evidence="3" id="KW-1185">Reference proteome</keyword>
<keyword evidence="1" id="KW-0812">Transmembrane</keyword>
<sequence length="45" mass="5028">MKKKFYKVVAAALIGVSSLFVLMGSYVFIHKPEIPEELRGSEQEG</sequence>
<evidence type="ECO:0000313" key="2">
    <source>
        <dbReference type="EMBL" id="MBJ6364206.1"/>
    </source>
</evidence>
<dbReference type="InterPro" id="IPR009229">
    <property type="entry name" value="AgrD"/>
</dbReference>
<keyword evidence="1" id="KW-0472">Membrane</keyword>